<dbReference type="OrthoDB" id="10252174at2759"/>
<dbReference type="PANTHER" id="PTHR10331">
    <property type="entry name" value="T COMPLEX PROTEIN 10"/>
    <property type="match status" value="1"/>
</dbReference>
<dbReference type="AlphaFoldDB" id="A0A2J8A6Y8"/>
<organism evidence="4 5">
    <name type="scientific">Tetrabaena socialis</name>
    <dbReference type="NCBI Taxonomy" id="47790"/>
    <lineage>
        <taxon>Eukaryota</taxon>
        <taxon>Viridiplantae</taxon>
        <taxon>Chlorophyta</taxon>
        <taxon>core chlorophytes</taxon>
        <taxon>Chlorophyceae</taxon>
        <taxon>CS clade</taxon>
        <taxon>Chlamydomonadales</taxon>
        <taxon>Tetrabaenaceae</taxon>
        <taxon>Tetrabaena</taxon>
    </lineage>
</organism>
<comment type="similarity">
    <text evidence="1">Belongs to the TCP10 family.</text>
</comment>
<dbReference type="PANTHER" id="PTHR10331:SF6">
    <property type="entry name" value="SPINDLE ASSEMBLY ABNORMAL 4"/>
    <property type="match status" value="1"/>
</dbReference>
<evidence type="ECO:0000256" key="2">
    <source>
        <dbReference type="SAM" id="MobiDB-lite"/>
    </source>
</evidence>
<feature type="region of interest" description="Disordered" evidence="2">
    <location>
        <begin position="21"/>
        <end position="50"/>
    </location>
</feature>
<gene>
    <name evidence="4" type="ORF">TSOC_005145</name>
</gene>
<proteinExistence type="inferred from homology"/>
<dbReference type="InterPro" id="IPR026581">
    <property type="entry name" value="TCP10L/CENPJ"/>
</dbReference>
<dbReference type="Gene3D" id="2.60.450.20">
    <property type="match status" value="1"/>
</dbReference>
<dbReference type="Proteomes" id="UP000236333">
    <property type="component" value="Unassembled WGS sequence"/>
</dbReference>
<dbReference type="InterPro" id="IPR009852">
    <property type="entry name" value="CENPJ_C_dom"/>
</dbReference>
<accession>A0A2J8A6Y8</accession>
<feature type="compositionally biased region" description="Gly residues" evidence="2">
    <location>
        <begin position="33"/>
        <end position="46"/>
    </location>
</feature>
<evidence type="ECO:0000313" key="4">
    <source>
        <dbReference type="EMBL" id="PNH08306.1"/>
    </source>
</evidence>
<feature type="domain" description="Centromere protein J C-terminal" evidence="3">
    <location>
        <begin position="53"/>
        <end position="80"/>
    </location>
</feature>
<protein>
    <submittedName>
        <fullName evidence="4">Centromere protein J</fullName>
    </submittedName>
</protein>
<comment type="caution">
    <text evidence="4">The sequence shown here is derived from an EMBL/GenBank/DDBJ whole genome shotgun (WGS) entry which is preliminary data.</text>
</comment>
<dbReference type="InterPro" id="IPR047002">
    <property type="entry name" value="Tcp10_C_sf"/>
</dbReference>
<dbReference type="EMBL" id="PGGS01000135">
    <property type="protein sequence ID" value="PNH08306.1"/>
    <property type="molecule type" value="Genomic_DNA"/>
</dbReference>
<name>A0A2J8A6Y8_9CHLO</name>
<evidence type="ECO:0000256" key="1">
    <source>
        <dbReference type="ARBA" id="ARBA00005627"/>
    </source>
</evidence>
<sequence>MARSAVGAAAAAHAVASQQLYGVPPHPQEGGHETGGAGGDGGGGADGDALLREVRNSDGKVERVYASGRRLVLFANGTRKAALPDGSSRIYFANGDIKWAIPASAANFQAHSGAAGSPAASASHLGVSVVHYYYAEVGTWHSTYGGEGGIEVFYFPSGQTEAHHPGRAKEIVFPDGVLRVVTAEG</sequence>
<evidence type="ECO:0000259" key="3">
    <source>
        <dbReference type="Pfam" id="PF07202"/>
    </source>
</evidence>
<keyword evidence="5" id="KW-1185">Reference proteome</keyword>
<dbReference type="Pfam" id="PF07202">
    <property type="entry name" value="Tcp10_C"/>
    <property type="match status" value="1"/>
</dbReference>
<reference evidence="4 5" key="1">
    <citation type="journal article" date="2017" name="Mol. Biol. Evol.">
        <title>The 4-celled Tetrabaena socialis nuclear genome reveals the essential components for genetic control of cell number at the origin of multicellularity in the volvocine lineage.</title>
        <authorList>
            <person name="Featherston J."/>
            <person name="Arakaki Y."/>
            <person name="Hanschen E.R."/>
            <person name="Ferris P.J."/>
            <person name="Michod R.E."/>
            <person name="Olson B.J.S.C."/>
            <person name="Nozaki H."/>
            <person name="Durand P.M."/>
        </authorList>
    </citation>
    <scope>NUCLEOTIDE SEQUENCE [LARGE SCALE GENOMIC DNA]</scope>
    <source>
        <strain evidence="4 5">NIES-571</strain>
    </source>
</reference>
<evidence type="ECO:0000313" key="5">
    <source>
        <dbReference type="Proteomes" id="UP000236333"/>
    </source>
</evidence>